<dbReference type="FunFam" id="3.10.150.10:FF:000008">
    <property type="entry name" value="Proliferating cell nuclear antigen"/>
    <property type="match status" value="1"/>
</dbReference>
<evidence type="ECO:0000313" key="19">
    <source>
        <dbReference type="Proteomes" id="UP001310890"/>
    </source>
</evidence>
<name>A0AAN7YDC7_9PEZI</name>
<dbReference type="PROSITE" id="PS01251">
    <property type="entry name" value="PCNA_1"/>
    <property type="match status" value="1"/>
</dbReference>
<evidence type="ECO:0000256" key="2">
    <source>
        <dbReference type="ARBA" id="ARBA00004477"/>
    </source>
</evidence>
<sequence>MIDERELVRQPIVQESVQHNARTVSNIRALTASLFGVAAGTLGLESFPGFIFYFLGTAVVSMLIYALKAESKPESYFYQPVGDLWAGDLFGGEKLCTYPRRLISIVLRHPAETRLPLVFSAVIAYRNEDSGRNLSEGYKASNRSPCRIGASLPGRKQPGYAAVYQAVVPNEAFVTQFQARYAAQLLKKVVDAIKDLVQDCNFDCNDSGIALQAMDNSHVALVSMMLKSESFSPFRCDRNIALGINLTSLQKVLRCAQNEDILTVKAEDAPDVVNMVFESADNDRISEYDIKLMDIDQEHLGIPDTEYAATIEMPSSEFQRICRDLTALSESVAIECTKEGVKFACNGDIGSGAVTLRSHTDVEKPERNVQINLTEPVALTFSLKYLVNFCKASGLSDSVKLCLSNEVPLLVEYALSNNSYLRFYLAPKIGDEE</sequence>
<dbReference type="Pfam" id="PF02747">
    <property type="entry name" value="PCNA_C"/>
    <property type="match status" value="1"/>
</dbReference>
<dbReference type="CDD" id="cd00577">
    <property type="entry name" value="PCNA"/>
    <property type="match status" value="1"/>
</dbReference>
<evidence type="ECO:0000256" key="3">
    <source>
        <dbReference type="ARBA" id="ARBA00009436"/>
    </source>
</evidence>
<comment type="function">
    <text evidence="13">This protein is an auxiliary protein of DNA polymerase delta and is involved in the control of eukaryotic DNA replication by increasing the polymerase's processivity during elongation of the leading strand.</text>
</comment>
<dbReference type="GO" id="GO:0003677">
    <property type="term" value="F:DNA binding"/>
    <property type="evidence" value="ECO:0007669"/>
    <property type="project" value="UniProtKB-KW"/>
</dbReference>
<keyword evidence="9 14" id="KW-0238">DNA-binding</keyword>
<dbReference type="NCBIfam" id="TIGR00590">
    <property type="entry name" value="pcna"/>
    <property type="match status" value="1"/>
</dbReference>
<dbReference type="InterPro" id="IPR022648">
    <property type="entry name" value="Pr_cel_nuc_antig_N"/>
</dbReference>
<keyword evidence="7" id="KW-0256">Endoplasmic reticulum</keyword>
<keyword evidence="10 15" id="KW-0472">Membrane</keyword>
<comment type="function">
    <text evidence="12">This protein is an auxiliary protein of DNA polymerase delta and is involved in the control of eukaryotic DNA replication by increasing the polymerase's processibility during elongation of the leading strand. Involved in DNA repair.</text>
</comment>
<feature type="domain" description="Proliferating cell nuclear antigen PCNA N-terminal" evidence="16">
    <location>
        <begin position="182"/>
        <end position="298"/>
    </location>
</feature>
<feature type="transmembrane region" description="Helical" evidence="15">
    <location>
        <begin position="27"/>
        <end position="44"/>
    </location>
</feature>
<dbReference type="FunFam" id="3.70.10.10:FF:000001">
    <property type="entry name" value="Proliferating cell nuclear antigen"/>
    <property type="match status" value="1"/>
</dbReference>
<dbReference type="InterPro" id="IPR046938">
    <property type="entry name" value="DNA_clamp_sf"/>
</dbReference>
<evidence type="ECO:0000256" key="14">
    <source>
        <dbReference type="RuleBase" id="RU003671"/>
    </source>
</evidence>
<proteinExistence type="inferred from homology"/>
<keyword evidence="5 15" id="KW-0812">Transmembrane</keyword>
<evidence type="ECO:0000256" key="5">
    <source>
        <dbReference type="ARBA" id="ARBA00022692"/>
    </source>
</evidence>
<accession>A0AAN7YDC7</accession>
<dbReference type="GO" id="GO:0006275">
    <property type="term" value="P:regulation of DNA replication"/>
    <property type="evidence" value="ECO:0007669"/>
    <property type="project" value="InterPro"/>
</dbReference>
<dbReference type="InterPro" id="IPR029008">
    <property type="entry name" value="EMC6-like"/>
</dbReference>
<evidence type="ECO:0000259" key="17">
    <source>
        <dbReference type="Pfam" id="PF02747"/>
    </source>
</evidence>
<dbReference type="FunFam" id="3.10.150.10:FF:000006">
    <property type="entry name" value="Proliferating cell nuclear antigen"/>
    <property type="match status" value="1"/>
</dbReference>
<evidence type="ECO:0000256" key="13">
    <source>
        <dbReference type="RuleBase" id="RU000641"/>
    </source>
</evidence>
<dbReference type="EMBL" id="JAVRRL010000076">
    <property type="protein sequence ID" value="KAK5108865.1"/>
    <property type="molecule type" value="Genomic_DNA"/>
</dbReference>
<evidence type="ECO:0000256" key="7">
    <source>
        <dbReference type="ARBA" id="ARBA00022824"/>
    </source>
</evidence>
<dbReference type="SUPFAM" id="SSF55979">
    <property type="entry name" value="DNA clamp"/>
    <property type="match status" value="2"/>
</dbReference>
<dbReference type="GO" id="GO:0006273">
    <property type="term" value="P:lagging strand elongation"/>
    <property type="evidence" value="ECO:0007669"/>
    <property type="project" value="UniProtKB-ARBA"/>
</dbReference>
<dbReference type="GO" id="GO:0006298">
    <property type="term" value="P:mismatch repair"/>
    <property type="evidence" value="ECO:0007669"/>
    <property type="project" value="TreeGrafter"/>
</dbReference>
<dbReference type="PANTHER" id="PTHR11352">
    <property type="entry name" value="PROLIFERATING CELL NUCLEAR ANTIGEN"/>
    <property type="match status" value="1"/>
</dbReference>
<dbReference type="Pfam" id="PF07019">
    <property type="entry name" value="EMC6"/>
    <property type="match status" value="1"/>
</dbReference>
<dbReference type="PANTHER" id="PTHR11352:SF0">
    <property type="entry name" value="PROLIFERATING CELL NUCLEAR ANTIGEN"/>
    <property type="match status" value="1"/>
</dbReference>
<feature type="domain" description="Proliferating cell nuclear antigen PCNA C-terminal" evidence="17">
    <location>
        <begin position="301"/>
        <end position="428"/>
    </location>
</feature>
<protein>
    <recommendedName>
        <fullName evidence="13">DNA sliding clamp PCNA</fullName>
    </recommendedName>
</protein>
<dbReference type="Proteomes" id="UP001310890">
    <property type="component" value="Unassembled WGS sequence"/>
</dbReference>
<dbReference type="Gene3D" id="3.10.150.10">
    <property type="entry name" value="DNA Polymerase III, subunit A, domain 2"/>
    <property type="match status" value="2"/>
</dbReference>
<evidence type="ECO:0000256" key="12">
    <source>
        <dbReference type="ARBA" id="ARBA00054163"/>
    </source>
</evidence>
<dbReference type="GO" id="GO:0006272">
    <property type="term" value="P:leading strand elongation"/>
    <property type="evidence" value="ECO:0007669"/>
    <property type="project" value="TreeGrafter"/>
</dbReference>
<keyword evidence="8 15" id="KW-1133">Transmembrane helix</keyword>
<dbReference type="Pfam" id="PF00705">
    <property type="entry name" value="PCNA_N"/>
    <property type="match status" value="1"/>
</dbReference>
<evidence type="ECO:0000256" key="6">
    <source>
        <dbReference type="ARBA" id="ARBA00022705"/>
    </source>
</evidence>
<gene>
    <name evidence="18" type="ORF">LTR62_007755</name>
</gene>
<evidence type="ECO:0000256" key="4">
    <source>
        <dbReference type="ARBA" id="ARBA00010462"/>
    </source>
</evidence>
<evidence type="ECO:0000256" key="10">
    <source>
        <dbReference type="ARBA" id="ARBA00023136"/>
    </source>
</evidence>
<evidence type="ECO:0000259" key="16">
    <source>
        <dbReference type="Pfam" id="PF00705"/>
    </source>
</evidence>
<evidence type="ECO:0000256" key="9">
    <source>
        <dbReference type="ARBA" id="ARBA00023125"/>
    </source>
</evidence>
<dbReference type="GO" id="GO:0030337">
    <property type="term" value="F:DNA polymerase processivity factor activity"/>
    <property type="evidence" value="ECO:0007669"/>
    <property type="project" value="InterPro"/>
</dbReference>
<dbReference type="GO" id="GO:0005789">
    <property type="term" value="C:endoplasmic reticulum membrane"/>
    <property type="evidence" value="ECO:0007669"/>
    <property type="project" value="UniProtKB-SubCell"/>
</dbReference>
<dbReference type="PROSITE" id="PS00293">
    <property type="entry name" value="PCNA_2"/>
    <property type="match status" value="1"/>
</dbReference>
<evidence type="ECO:0000256" key="8">
    <source>
        <dbReference type="ARBA" id="ARBA00022989"/>
    </source>
</evidence>
<dbReference type="PRINTS" id="PR00339">
    <property type="entry name" value="PCNACYCLIN"/>
</dbReference>
<comment type="similarity">
    <text evidence="3">Belongs to the EMC6 family.</text>
</comment>
<evidence type="ECO:0000256" key="15">
    <source>
        <dbReference type="SAM" id="Phobius"/>
    </source>
</evidence>
<organism evidence="18 19">
    <name type="scientific">Meristemomyces frigidus</name>
    <dbReference type="NCBI Taxonomy" id="1508187"/>
    <lineage>
        <taxon>Eukaryota</taxon>
        <taxon>Fungi</taxon>
        <taxon>Dikarya</taxon>
        <taxon>Ascomycota</taxon>
        <taxon>Pezizomycotina</taxon>
        <taxon>Dothideomycetes</taxon>
        <taxon>Dothideomycetidae</taxon>
        <taxon>Mycosphaerellales</taxon>
        <taxon>Teratosphaeriaceae</taxon>
        <taxon>Meristemomyces</taxon>
    </lineage>
</organism>
<evidence type="ECO:0000313" key="18">
    <source>
        <dbReference type="EMBL" id="KAK5108865.1"/>
    </source>
</evidence>
<dbReference type="GO" id="GO:0070987">
    <property type="term" value="P:error-free translesion synthesis"/>
    <property type="evidence" value="ECO:0007669"/>
    <property type="project" value="UniProtKB-ARBA"/>
</dbReference>
<keyword evidence="11 13" id="KW-0539">Nucleus</keyword>
<keyword evidence="6 14" id="KW-0235">DNA replication</keyword>
<comment type="subcellular location">
    <subcellularLocation>
        <location evidence="2">Endoplasmic reticulum membrane</location>
        <topology evidence="2">Multi-pass membrane protein</topology>
    </subcellularLocation>
    <subcellularLocation>
        <location evidence="1 13">Nucleus</location>
    </subcellularLocation>
</comment>
<dbReference type="InterPro" id="IPR000730">
    <property type="entry name" value="Pr_cel_nuc_antig"/>
</dbReference>
<evidence type="ECO:0000256" key="1">
    <source>
        <dbReference type="ARBA" id="ARBA00004123"/>
    </source>
</evidence>
<dbReference type="HAMAP" id="MF_00317">
    <property type="entry name" value="DNApol_clamp_arch"/>
    <property type="match status" value="1"/>
</dbReference>
<dbReference type="GO" id="GO:0043626">
    <property type="term" value="C:PCNA complex"/>
    <property type="evidence" value="ECO:0007669"/>
    <property type="project" value="TreeGrafter"/>
</dbReference>
<dbReference type="AlphaFoldDB" id="A0AAN7YDC7"/>
<comment type="similarity">
    <text evidence="4 14">Belongs to the PCNA family.</text>
</comment>
<comment type="caution">
    <text evidence="18">The sequence shown here is derived from an EMBL/GenBank/DDBJ whole genome shotgun (WGS) entry which is preliminary data.</text>
</comment>
<dbReference type="InterPro" id="IPR022649">
    <property type="entry name" value="Pr_cel_nuc_antig_C"/>
</dbReference>
<reference evidence="18" key="1">
    <citation type="submission" date="2023-08" db="EMBL/GenBank/DDBJ databases">
        <title>Black Yeasts Isolated from many extreme environments.</title>
        <authorList>
            <person name="Coleine C."/>
            <person name="Stajich J.E."/>
            <person name="Selbmann L."/>
        </authorList>
    </citation>
    <scope>NUCLEOTIDE SEQUENCE</scope>
    <source>
        <strain evidence="18">CCFEE 5401</strain>
    </source>
</reference>
<evidence type="ECO:0000256" key="11">
    <source>
        <dbReference type="ARBA" id="ARBA00023242"/>
    </source>
</evidence>
<dbReference type="InterPro" id="IPR022659">
    <property type="entry name" value="Pr_cel_nuc_antig_CS"/>
</dbReference>